<dbReference type="AlphaFoldDB" id="A0A2P2IRD2"/>
<evidence type="ECO:0000313" key="1">
    <source>
        <dbReference type="EMBL" id="MBW83775.1"/>
    </source>
</evidence>
<protein>
    <submittedName>
        <fullName evidence="1">Uncharacterized protein</fullName>
    </submittedName>
</protein>
<name>A0A2P2IRD2_RHIMU</name>
<dbReference type="EMBL" id="GGEC01003292">
    <property type="protein sequence ID" value="MBW83775.1"/>
    <property type="molecule type" value="Transcribed_RNA"/>
</dbReference>
<accession>A0A2P2IRD2</accession>
<organism evidence="1">
    <name type="scientific">Rhizophora mucronata</name>
    <name type="common">Asiatic mangrove</name>
    <dbReference type="NCBI Taxonomy" id="61149"/>
    <lineage>
        <taxon>Eukaryota</taxon>
        <taxon>Viridiplantae</taxon>
        <taxon>Streptophyta</taxon>
        <taxon>Embryophyta</taxon>
        <taxon>Tracheophyta</taxon>
        <taxon>Spermatophyta</taxon>
        <taxon>Magnoliopsida</taxon>
        <taxon>eudicotyledons</taxon>
        <taxon>Gunneridae</taxon>
        <taxon>Pentapetalae</taxon>
        <taxon>rosids</taxon>
        <taxon>fabids</taxon>
        <taxon>Malpighiales</taxon>
        <taxon>Rhizophoraceae</taxon>
        <taxon>Rhizophora</taxon>
    </lineage>
</organism>
<proteinExistence type="predicted"/>
<reference evidence="1" key="1">
    <citation type="submission" date="2018-02" db="EMBL/GenBank/DDBJ databases">
        <title>Rhizophora mucronata_Transcriptome.</title>
        <authorList>
            <person name="Meera S.P."/>
            <person name="Sreeshan A."/>
            <person name="Augustine A."/>
        </authorList>
    </citation>
    <scope>NUCLEOTIDE SEQUENCE</scope>
    <source>
        <tissue evidence="1">Leaf</tissue>
    </source>
</reference>
<sequence>MASSKGFALLMPATTRVSSTPEFSLRQNFFF</sequence>